<proteinExistence type="inferred from homology"/>
<keyword evidence="2" id="KW-0813">Transport</keyword>
<accession>A0A1C3PGQ3</accession>
<evidence type="ECO:0000259" key="14">
    <source>
        <dbReference type="PROSITE" id="PS50929"/>
    </source>
</evidence>
<dbReference type="InterPro" id="IPR017871">
    <property type="entry name" value="ABC_transporter-like_CS"/>
</dbReference>
<keyword evidence="7 15" id="KW-0067">ATP-binding</keyword>
<dbReference type="PROSITE" id="PS00211">
    <property type="entry name" value="ABC_TRANSPORTER_1"/>
    <property type="match status" value="1"/>
</dbReference>
<evidence type="ECO:0000256" key="7">
    <source>
        <dbReference type="ARBA" id="ARBA00022840"/>
    </source>
</evidence>
<dbReference type="PANTHER" id="PTHR24221:SF654">
    <property type="entry name" value="ATP-BINDING CASSETTE SUB-FAMILY B MEMBER 6"/>
    <property type="match status" value="1"/>
</dbReference>
<dbReference type="SMART" id="SM00382">
    <property type="entry name" value="AAA"/>
    <property type="match status" value="1"/>
</dbReference>
<dbReference type="Gene3D" id="3.40.50.300">
    <property type="entry name" value="P-loop containing nucleotide triphosphate hydrolases"/>
    <property type="match status" value="1"/>
</dbReference>
<dbReference type="Pfam" id="PF00005">
    <property type="entry name" value="ABC_tran"/>
    <property type="match status" value="1"/>
</dbReference>
<evidence type="ECO:0000256" key="2">
    <source>
        <dbReference type="ARBA" id="ARBA00022448"/>
    </source>
</evidence>
<dbReference type="InterPro" id="IPR003593">
    <property type="entry name" value="AAA+_ATPase"/>
</dbReference>
<keyword evidence="5 12" id="KW-0812">Transmembrane</keyword>
<feature type="domain" description="ABC transporter" evidence="13">
    <location>
        <begin position="330"/>
        <end position="579"/>
    </location>
</feature>
<gene>
    <name evidence="15" type="ORF">FDG2_6041</name>
</gene>
<keyword evidence="4" id="KW-0997">Cell inner membrane</keyword>
<keyword evidence="3" id="KW-1003">Cell membrane</keyword>
<dbReference type="InterPro" id="IPR036640">
    <property type="entry name" value="ABC1_TM_sf"/>
</dbReference>
<dbReference type="GO" id="GO:0140359">
    <property type="term" value="F:ABC-type transporter activity"/>
    <property type="evidence" value="ECO:0007669"/>
    <property type="project" value="InterPro"/>
</dbReference>
<comment type="similarity">
    <text evidence="10">Belongs to the ABC transporter superfamily. Siderophore-Fe(3+) uptake transporter (SIUT) (TC 3.A.1.21) family.</text>
</comment>
<dbReference type="Pfam" id="PF00664">
    <property type="entry name" value="ABC_membrane"/>
    <property type="match status" value="1"/>
</dbReference>
<feature type="transmembrane region" description="Helical" evidence="12">
    <location>
        <begin position="54"/>
        <end position="72"/>
    </location>
</feature>
<dbReference type="GO" id="GO:0034040">
    <property type="term" value="F:ATPase-coupled lipid transmembrane transporter activity"/>
    <property type="evidence" value="ECO:0007669"/>
    <property type="project" value="TreeGrafter"/>
</dbReference>
<evidence type="ECO:0000256" key="1">
    <source>
        <dbReference type="ARBA" id="ARBA00004429"/>
    </source>
</evidence>
<evidence type="ECO:0000313" key="15">
    <source>
        <dbReference type="EMBL" id="SBW28818.1"/>
    </source>
</evidence>
<keyword evidence="9 12" id="KW-0472">Membrane</keyword>
<protein>
    <submittedName>
        <fullName evidence="15">ABC transporter ATP-binding protein</fullName>
    </submittedName>
</protein>
<evidence type="ECO:0000256" key="5">
    <source>
        <dbReference type="ARBA" id="ARBA00022692"/>
    </source>
</evidence>
<dbReference type="InterPro" id="IPR039421">
    <property type="entry name" value="Type_1_exporter"/>
</dbReference>
<sequence>MIRTLLAVLGRSEGAALRRLIAALALAAAAQGLGYALVVPFFDALLGERSSTAWRWLAGIAAATAAYVALTWRAQNAAFRAGADVARVLHHRLGERIVTLPLGWFDAARVGELARLTSGSVLAVMNIPAHLLRPAVTAAVVPATVVVTLVVVDPRLAAAVALAAPVMVAVLAWSNRTVGRADAARDAIVDETSVRLVEFGQKQPVLRAFGRTTEGYAALDAALVAQHDGDRALACKSVPGLVAFSFTVRLVFAAVLVLGADRALGGTLDAATFAGVLVLMIRFIEPLAAAADLGAAMRLAQGHLRGIEGVLSAAPLPEPSVPVRPSGTDVQFRGVGFGYGERPLLRDVSFELPARTMTALVGPSGAGKTTIARLIARFWDVDTGEIRIGGVPVTEIGSEQVMALVSIVFQDVYLFDGTLEENIRLGRPDATDEEVQAAAELAGLGGTASSTAKPGDAAGRHLDGDELPDGMGTRVGEGGSLLSGGQRQRVSIARALLKDAPIVLLDEATAALDPENDVHIQRAIARLSRRSTLLVIAHRLHTVLTADQILVIEDGRITQRGRHVDLIEEDGTYADFWQARESTRGWHLLAP</sequence>
<feature type="domain" description="ABC transmembrane type-1" evidence="14">
    <location>
        <begin position="20"/>
        <end position="299"/>
    </location>
</feature>
<dbReference type="PROSITE" id="PS50929">
    <property type="entry name" value="ABC_TM1F"/>
    <property type="match status" value="1"/>
</dbReference>
<comment type="subcellular location">
    <subcellularLocation>
        <location evidence="1">Cell inner membrane</location>
        <topology evidence="1">Multi-pass membrane protein</topology>
    </subcellularLocation>
</comment>
<dbReference type="PROSITE" id="PS50893">
    <property type="entry name" value="ABC_TRANSPORTER_2"/>
    <property type="match status" value="1"/>
</dbReference>
<dbReference type="GO" id="GO:0005524">
    <property type="term" value="F:ATP binding"/>
    <property type="evidence" value="ECO:0007669"/>
    <property type="project" value="UniProtKB-KW"/>
</dbReference>
<dbReference type="EMBL" id="FLUV01002492">
    <property type="protein sequence ID" value="SBW28818.1"/>
    <property type="molecule type" value="Genomic_DNA"/>
</dbReference>
<dbReference type="InterPro" id="IPR027417">
    <property type="entry name" value="P-loop_NTPase"/>
</dbReference>
<evidence type="ECO:0000256" key="6">
    <source>
        <dbReference type="ARBA" id="ARBA00022741"/>
    </source>
</evidence>
<dbReference type="PANTHER" id="PTHR24221">
    <property type="entry name" value="ATP-BINDING CASSETTE SUB-FAMILY B"/>
    <property type="match status" value="1"/>
</dbReference>
<dbReference type="InterPro" id="IPR011527">
    <property type="entry name" value="ABC1_TM_dom"/>
</dbReference>
<evidence type="ECO:0000256" key="3">
    <source>
        <dbReference type="ARBA" id="ARBA00022475"/>
    </source>
</evidence>
<organism evidence="15 16">
    <name type="scientific">Candidatus Protofrankia californiensis</name>
    <dbReference type="NCBI Taxonomy" id="1839754"/>
    <lineage>
        <taxon>Bacteria</taxon>
        <taxon>Bacillati</taxon>
        <taxon>Actinomycetota</taxon>
        <taxon>Actinomycetes</taxon>
        <taxon>Frankiales</taxon>
        <taxon>Frankiaceae</taxon>
        <taxon>Protofrankia</taxon>
    </lineage>
</organism>
<feature type="transmembrane region" description="Helical" evidence="12">
    <location>
        <begin position="241"/>
        <end position="260"/>
    </location>
</feature>
<feature type="transmembrane region" description="Helical" evidence="12">
    <location>
        <begin position="20"/>
        <end position="42"/>
    </location>
</feature>
<feature type="region of interest" description="Disordered" evidence="11">
    <location>
        <begin position="443"/>
        <end position="483"/>
    </location>
</feature>
<dbReference type="Proteomes" id="UP000199013">
    <property type="component" value="Unassembled WGS sequence"/>
</dbReference>
<evidence type="ECO:0000256" key="11">
    <source>
        <dbReference type="SAM" id="MobiDB-lite"/>
    </source>
</evidence>
<evidence type="ECO:0000256" key="4">
    <source>
        <dbReference type="ARBA" id="ARBA00022519"/>
    </source>
</evidence>
<dbReference type="GO" id="GO:0005886">
    <property type="term" value="C:plasma membrane"/>
    <property type="evidence" value="ECO:0007669"/>
    <property type="project" value="UniProtKB-SubCell"/>
</dbReference>
<dbReference type="GO" id="GO:0016887">
    <property type="term" value="F:ATP hydrolysis activity"/>
    <property type="evidence" value="ECO:0007669"/>
    <property type="project" value="InterPro"/>
</dbReference>
<keyword evidence="16" id="KW-1185">Reference proteome</keyword>
<evidence type="ECO:0000256" key="9">
    <source>
        <dbReference type="ARBA" id="ARBA00023136"/>
    </source>
</evidence>
<dbReference type="FunFam" id="3.40.50.300:FF:000221">
    <property type="entry name" value="Multidrug ABC transporter ATP-binding protein"/>
    <property type="match status" value="1"/>
</dbReference>
<dbReference type="AlphaFoldDB" id="A0A1C3PGQ3"/>
<feature type="compositionally biased region" description="Gly residues" evidence="11">
    <location>
        <begin position="473"/>
        <end position="482"/>
    </location>
</feature>
<evidence type="ECO:0000256" key="12">
    <source>
        <dbReference type="SAM" id="Phobius"/>
    </source>
</evidence>
<evidence type="ECO:0000256" key="8">
    <source>
        <dbReference type="ARBA" id="ARBA00022989"/>
    </source>
</evidence>
<dbReference type="SUPFAM" id="SSF52540">
    <property type="entry name" value="P-loop containing nucleoside triphosphate hydrolases"/>
    <property type="match status" value="1"/>
</dbReference>
<dbReference type="Gene3D" id="1.20.1560.10">
    <property type="entry name" value="ABC transporter type 1, transmembrane domain"/>
    <property type="match status" value="1"/>
</dbReference>
<evidence type="ECO:0000313" key="16">
    <source>
        <dbReference type="Proteomes" id="UP000199013"/>
    </source>
</evidence>
<reference evidence="16" key="1">
    <citation type="submission" date="2016-02" db="EMBL/GenBank/DDBJ databases">
        <authorList>
            <person name="Wibberg D."/>
        </authorList>
    </citation>
    <scope>NUCLEOTIDE SEQUENCE [LARGE SCALE GENOMIC DNA]</scope>
</reference>
<feature type="transmembrane region" description="Helical" evidence="12">
    <location>
        <begin position="156"/>
        <end position="173"/>
    </location>
</feature>
<evidence type="ECO:0000256" key="10">
    <source>
        <dbReference type="ARBA" id="ARBA00023455"/>
    </source>
</evidence>
<keyword evidence="6" id="KW-0547">Nucleotide-binding</keyword>
<name>A0A1C3PGQ3_9ACTN</name>
<keyword evidence="8 12" id="KW-1133">Transmembrane helix</keyword>
<evidence type="ECO:0000259" key="13">
    <source>
        <dbReference type="PROSITE" id="PS50893"/>
    </source>
</evidence>
<feature type="transmembrane region" description="Helical" evidence="12">
    <location>
        <begin position="131"/>
        <end position="150"/>
    </location>
</feature>
<dbReference type="InterPro" id="IPR003439">
    <property type="entry name" value="ABC_transporter-like_ATP-bd"/>
</dbReference>
<dbReference type="SUPFAM" id="SSF90123">
    <property type="entry name" value="ABC transporter transmembrane region"/>
    <property type="match status" value="1"/>
</dbReference>